<dbReference type="Gene3D" id="1.10.645.10">
    <property type="entry name" value="Cytochrome-c3 Hydrogenase, chain B"/>
    <property type="match status" value="1"/>
</dbReference>
<keyword evidence="1" id="KW-0560">Oxidoreductase</keyword>
<evidence type="ECO:0000313" key="6">
    <source>
        <dbReference type="Proteomes" id="UP000295210"/>
    </source>
</evidence>
<dbReference type="SUPFAM" id="SSF143243">
    <property type="entry name" value="Nqo5-like"/>
    <property type="match status" value="1"/>
</dbReference>
<dbReference type="InterPro" id="IPR037232">
    <property type="entry name" value="NADH_quin_OxRdtase_su_C/D-like"/>
</dbReference>
<dbReference type="PANTHER" id="PTHR43485">
    <property type="entry name" value="HYDROGENASE-4 COMPONENT G"/>
    <property type="match status" value="1"/>
</dbReference>
<evidence type="ECO:0000313" key="5">
    <source>
        <dbReference type="EMBL" id="TCK69695.1"/>
    </source>
</evidence>
<dbReference type="InterPro" id="IPR052197">
    <property type="entry name" value="ComplexI_49kDa-like"/>
</dbReference>
<reference evidence="5 6" key="1">
    <citation type="submission" date="2019-03" db="EMBL/GenBank/DDBJ databases">
        <title>Genomic Encyclopedia of Type Strains, Phase IV (KMG-IV): sequencing the most valuable type-strain genomes for metagenomic binning, comparative biology and taxonomic classification.</title>
        <authorList>
            <person name="Goeker M."/>
        </authorList>
    </citation>
    <scope>NUCLEOTIDE SEQUENCE [LARGE SCALE GENOMIC DNA]</scope>
    <source>
        <strain evidence="5 6">DSM 103428</strain>
    </source>
</reference>
<keyword evidence="6" id="KW-1185">Reference proteome</keyword>
<proteinExistence type="predicted"/>
<evidence type="ECO:0000259" key="3">
    <source>
        <dbReference type="Pfam" id="PF00329"/>
    </source>
</evidence>
<sequence>MPPDFFEDRRTRLPSNVESHLLSVDREQWLQTAGFFRDSGASLLSLWGADDRDRNGTFCIYAAYLLPTSVMVVEHAIADTTAPAYPGIAFLFPVASRMQRAVYDLLGISAEEMDTRDWLRHGGWPEKLFPLRRDTDGNQPYPIVSEPYPFVAVEGDGVHEIAVGPVHAGTIEPGHFRFSVVGEKVLRLETRLGYTHKGVAKLFESLPQQEGHRLAARVSGDSAVAFSWAYCSALESITSISCPQRAIVLRALALEHERLANHLGDLGALGNDAGFAFGLTQFSRLKEDLLRSNSDAFSARYLMDYIVPGGVAVDLPERCTGLLLNQYLVLEEEVAGLRSIYDEHAGVQDRFREAGRLEHDLAQKLGAIGLAGRASGIACDLRTDHPWTPYDQLSPKTVTRTYGDVAARVQIRFDEIFESLRLCRALLENLSSGPVLAAVPLAKPNTLGIGLIEGWRGPVMIALETGVDGGIRRCHAHDPSWQNWPLLEYAILGNIVPDFPLINKSFNLSYSGQDG</sequence>
<dbReference type="OrthoDB" id="9801496at2"/>
<name>A0A4R1KWN7_9BACT</name>
<gene>
    <name evidence="5" type="ORF">C7378_3439</name>
</gene>
<protein>
    <submittedName>
        <fullName evidence="5">Ni,Fe-hydrogenase III large subunit</fullName>
    </submittedName>
</protein>
<dbReference type="InterPro" id="IPR001135">
    <property type="entry name" value="NADH_Q_OxRdtase_suD"/>
</dbReference>
<dbReference type="EMBL" id="SMGK01000008">
    <property type="protein sequence ID" value="TCK69695.1"/>
    <property type="molecule type" value="Genomic_DNA"/>
</dbReference>
<dbReference type="SUPFAM" id="SSF56762">
    <property type="entry name" value="HydB/Nqo4-like"/>
    <property type="match status" value="1"/>
</dbReference>
<dbReference type="AlphaFoldDB" id="A0A4R1KWN7"/>
<dbReference type="Gene3D" id="3.30.460.80">
    <property type="entry name" value="NADH:ubiquinone oxidoreductase, 30kDa subunit"/>
    <property type="match status" value="1"/>
</dbReference>
<dbReference type="Pfam" id="PF00346">
    <property type="entry name" value="Complex1_49kDa"/>
    <property type="match status" value="1"/>
</dbReference>
<feature type="domain" description="NADH-quinone oxidoreductase subunit D" evidence="4">
    <location>
        <begin position="280"/>
        <end position="440"/>
    </location>
</feature>
<dbReference type="Proteomes" id="UP000295210">
    <property type="component" value="Unassembled WGS sequence"/>
</dbReference>
<evidence type="ECO:0000259" key="4">
    <source>
        <dbReference type="Pfam" id="PF00346"/>
    </source>
</evidence>
<dbReference type="GO" id="GO:0008137">
    <property type="term" value="F:NADH dehydrogenase (ubiquinone) activity"/>
    <property type="evidence" value="ECO:0007669"/>
    <property type="project" value="InterPro"/>
</dbReference>
<accession>A0A4R1KWN7</accession>
<evidence type="ECO:0000256" key="2">
    <source>
        <dbReference type="ARBA" id="ARBA00023027"/>
    </source>
</evidence>
<dbReference type="GO" id="GO:0016651">
    <property type="term" value="F:oxidoreductase activity, acting on NAD(P)H"/>
    <property type="evidence" value="ECO:0007669"/>
    <property type="project" value="InterPro"/>
</dbReference>
<organism evidence="5 6">
    <name type="scientific">Acidipila rosea</name>
    <dbReference type="NCBI Taxonomy" id="768535"/>
    <lineage>
        <taxon>Bacteria</taxon>
        <taxon>Pseudomonadati</taxon>
        <taxon>Acidobacteriota</taxon>
        <taxon>Terriglobia</taxon>
        <taxon>Terriglobales</taxon>
        <taxon>Acidobacteriaceae</taxon>
        <taxon>Acidipila</taxon>
    </lineage>
</organism>
<dbReference type="InterPro" id="IPR029014">
    <property type="entry name" value="NiFe-Hase_large"/>
</dbReference>
<dbReference type="GO" id="GO:0048038">
    <property type="term" value="F:quinone binding"/>
    <property type="evidence" value="ECO:0007669"/>
    <property type="project" value="InterPro"/>
</dbReference>
<feature type="domain" description="NADH:ubiquinone oxidoreductase 30kDa subunit" evidence="3">
    <location>
        <begin position="23"/>
        <end position="139"/>
    </location>
</feature>
<dbReference type="GO" id="GO:0051287">
    <property type="term" value="F:NAD binding"/>
    <property type="evidence" value="ECO:0007669"/>
    <property type="project" value="InterPro"/>
</dbReference>
<dbReference type="RefSeq" id="WP_131999328.1">
    <property type="nucleotide sequence ID" value="NZ_SMGK01000008.1"/>
</dbReference>
<evidence type="ECO:0000256" key="1">
    <source>
        <dbReference type="ARBA" id="ARBA00023002"/>
    </source>
</evidence>
<keyword evidence="2" id="KW-0520">NAD</keyword>
<dbReference type="PANTHER" id="PTHR43485:SF1">
    <property type="entry name" value="FORMATE HYDROGENLYASE SUBUNIT 5-RELATED"/>
    <property type="match status" value="1"/>
</dbReference>
<dbReference type="Pfam" id="PF00329">
    <property type="entry name" value="Complex1_30kDa"/>
    <property type="match status" value="1"/>
</dbReference>
<comment type="caution">
    <text evidence="5">The sequence shown here is derived from an EMBL/GenBank/DDBJ whole genome shotgun (WGS) entry which is preliminary data.</text>
</comment>
<dbReference type="InterPro" id="IPR001268">
    <property type="entry name" value="NADH_UbQ_OxRdtase_30kDa_su"/>
</dbReference>